<dbReference type="NCBIfam" id="TIGR00097">
    <property type="entry name" value="HMP-P_kinase"/>
    <property type="match status" value="1"/>
</dbReference>
<keyword evidence="4" id="KW-0067">ATP-binding</keyword>
<dbReference type="PANTHER" id="PTHR20858">
    <property type="entry name" value="PHOSPHOMETHYLPYRIMIDINE KINASE"/>
    <property type="match status" value="1"/>
</dbReference>
<dbReference type="GO" id="GO:0008972">
    <property type="term" value="F:phosphomethylpyrimidine kinase activity"/>
    <property type="evidence" value="ECO:0007669"/>
    <property type="project" value="InterPro"/>
</dbReference>
<dbReference type="CDD" id="cd01169">
    <property type="entry name" value="HMPP_kinase"/>
    <property type="match status" value="1"/>
</dbReference>
<dbReference type="EMBL" id="JH597768">
    <property type="protein sequence ID" value="EHP69278.1"/>
    <property type="molecule type" value="Genomic_DNA"/>
</dbReference>
<name>H2C651_9CREN</name>
<dbReference type="SUPFAM" id="SSF53613">
    <property type="entry name" value="Ribokinase-like"/>
    <property type="match status" value="1"/>
</dbReference>
<dbReference type="RefSeq" id="WP_009073163.1">
    <property type="nucleotide sequence ID" value="NZ_JH597768.1"/>
</dbReference>
<accession>H2C651</accession>
<reference evidence="7 8" key="1">
    <citation type="submission" date="2012-01" db="EMBL/GenBank/DDBJ databases">
        <title>Improved High-Quality Draft sequence of Metallosphaera yellowstonensis MK1.</title>
        <authorList>
            <consortium name="US DOE Joint Genome Institute"/>
            <person name="Lucas S."/>
            <person name="Han J."/>
            <person name="Cheng J.-F."/>
            <person name="Goodwin L."/>
            <person name="Pitluck S."/>
            <person name="Peters L."/>
            <person name="Teshima H."/>
            <person name="Detter J.C."/>
            <person name="Han C."/>
            <person name="Tapia R."/>
            <person name="Land M."/>
            <person name="Hauser L."/>
            <person name="Kyrpides N."/>
            <person name="Kozubal M."/>
            <person name="Macur R.E."/>
            <person name="Jay Z."/>
            <person name="Inskeep W."/>
            <person name="Woyke T."/>
        </authorList>
    </citation>
    <scope>NUCLEOTIDE SEQUENCE [LARGE SCALE GENOMIC DNA]</scope>
    <source>
        <strain evidence="7 8">MK1</strain>
    </source>
</reference>
<dbReference type="InterPro" id="IPR013749">
    <property type="entry name" value="PM/HMP-P_kinase-1"/>
</dbReference>
<keyword evidence="2" id="KW-0547">Nucleotide-binding</keyword>
<keyword evidence="8" id="KW-1185">Reference proteome</keyword>
<keyword evidence="5" id="KW-0175">Coiled coil</keyword>
<gene>
    <name evidence="7" type="ORF">MetMK1DRAFT_00020270</name>
</gene>
<feature type="coiled-coil region" evidence="5">
    <location>
        <begin position="262"/>
        <end position="289"/>
    </location>
</feature>
<dbReference type="STRING" id="671065.MetMK1DRAFT_00020270"/>
<protein>
    <submittedName>
        <fullName evidence="7">Phosphomethylpyrimidine kinase</fullName>
    </submittedName>
</protein>
<keyword evidence="1" id="KW-0808">Transferase</keyword>
<dbReference type="Gene3D" id="3.40.1190.20">
    <property type="match status" value="1"/>
</dbReference>
<keyword evidence="3 7" id="KW-0418">Kinase</keyword>
<feature type="domain" description="Pyridoxamine kinase/Phosphomethylpyrimidine kinase" evidence="6">
    <location>
        <begin position="14"/>
        <end position="254"/>
    </location>
</feature>
<dbReference type="Pfam" id="PF08543">
    <property type="entry name" value="Phos_pyr_kin"/>
    <property type="match status" value="1"/>
</dbReference>
<dbReference type="Proteomes" id="UP000003980">
    <property type="component" value="Unassembled WGS sequence"/>
</dbReference>
<dbReference type="GO" id="GO:0008902">
    <property type="term" value="F:hydroxymethylpyrimidine kinase activity"/>
    <property type="evidence" value="ECO:0007669"/>
    <property type="project" value="TreeGrafter"/>
</dbReference>
<evidence type="ECO:0000313" key="7">
    <source>
        <dbReference type="EMBL" id="EHP69278.1"/>
    </source>
</evidence>
<sequence length="404" mass="43849">MRIRPVVMTIAGSDSGGGAGLQADLKTFTSLGVFGTTVITAITAQNTFKVSKVMELPQDIIEAQFDAVMEDFDVKFAKTGVLPSPKVIEVVERKLGQYNIGLVLDPVMFSKSGYPLIGEDAMKGLSRLLGRALIITPNRMEAERLSGMKINSKDDLKRCALHLNKLTSTNVIVKGGRALGGFDVAVIDNQLLELEGESVNTDNLHGSGDVFSAAITAYLSKGLSLRKAVIEAKHFVTQAIKFSLPLGKGKGPVDPFAFPEKVIRMEQAREELEKLVMFLEKRISLVKALLNQDEKMNIGFVTEYGDSATLAGGIMRYLDWIKVDGPIVVNMHENLVIRGLRVTGKRIGISASLTDALLRASEKGKLKISESGIYGNLLLMEGRGIIVADSLEELTNLLEGIEID</sequence>
<dbReference type="OrthoDB" id="43786at2157"/>
<dbReference type="GO" id="GO:0005524">
    <property type="term" value="F:ATP binding"/>
    <property type="evidence" value="ECO:0007669"/>
    <property type="project" value="UniProtKB-KW"/>
</dbReference>
<dbReference type="FunFam" id="3.40.1190.20:FF:000003">
    <property type="entry name" value="Phosphomethylpyrimidine kinase ThiD"/>
    <property type="match status" value="1"/>
</dbReference>
<dbReference type="InterPro" id="IPR029056">
    <property type="entry name" value="Ribokinase-like"/>
</dbReference>
<dbReference type="GO" id="GO:0009228">
    <property type="term" value="P:thiamine biosynthetic process"/>
    <property type="evidence" value="ECO:0007669"/>
    <property type="project" value="InterPro"/>
</dbReference>
<evidence type="ECO:0000256" key="5">
    <source>
        <dbReference type="SAM" id="Coils"/>
    </source>
</evidence>
<organism evidence="7 8">
    <name type="scientific">Metallosphaera yellowstonensis MK1</name>
    <dbReference type="NCBI Taxonomy" id="671065"/>
    <lineage>
        <taxon>Archaea</taxon>
        <taxon>Thermoproteota</taxon>
        <taxon>Thermoprotei</taxon>
        <taxon>Sulfolobales</taxon>
        <taxon>Sulfolobaceae</taxon>
        <taxon>Metallosphaera</taxon>
    </lineage>
</organism>
<evidence type="ECO:0000256" key="2">
    <source>
        <dbReference type="ARBA" id="ARBA00022741"/>
    </source>
</evidence>
<evidence type="ECO:0000256" key="1">
    <source>
        <dbReference type="ARBA" id="ARBA00022679"/>
    </source>
</evidence>
<dbReference type="PANTHER" id="PTHR20858:SF17">
    <property type="entry name" value="HYDROXYMETHYLPYRIMIDINE_PHOSPHOMETHYLPYRIMIDINE KINASE THI20-RELATED"/>
    <property type="match status" value="1"/>
</dbReference>
<evidence type="ECO:0000256" key="4">
    <source>
        <dbReference type="ARBA" id="ARBA00022840"/>
    </source>
</evidence>
<dbReference type="HOGENOM" id="CLU_035788_0_0_2"/>
<dbReference type="eggNOG" id="arCOG00020">
    <property type="taxonomic scope" value="Archaea"/>
</dbReference>
<proteinExistence type="predicted"/>
<evidence type="ECO:0000313" key="8">
    <source>
        <dbReference type="Proteomes" id="UP000003980"/>
    </source>
</evidence>
<dbReference type="InterPro" id="IPR004399">
    <property type="entry name" value="HMP/HMP-P_kinase_dom"/>
</dbReference>
<dbReference type="AlphaFoldDB" id="H2C651"/>
<dbReference type="GO" id="GO:0005829">
    <property type="term" value="C:cytosol"/>
    <property type="evidence" value="ECO:0007669"/>
    <property type="project" value="TreeGrafter"/>
</dbReference>
<evidence type="ECO:0000259" key="6">
    <source>
        <dbReference type="Pfam" id="PF08543"/>
    </source>
</evidence>
<evidence type="ECO:0000256" key="3">
    <source>
        <dbReference type="ARBA" id="ARBA00022777"/>
    </source>
</evidence>